<keyword evidence="3" id="KW-1185">Reference proteome</keyword>
<gene>
    <name evidence="2" type="ORF">HMPREF9943_00399</name>
</gene>
<dbReference type="RefSeq" id="WP_004801577.1">
    <property type="nucleotide sequence ID" value="NZ_KB446646.1"/>
</dbReference>
<name>M2Q4R9_9FIRM</name>
<dbReference type="InterPro" id="IPR000182">
    <property type="entry name" value="GNAT_dom"/>
</dbReference>
<dbReference type="SUPFAM" id="SSF55729">
    <property type="entry name" value="Acyl-CoA N-acyltransferases (Nat)"/>
    <property type="match status" value="1"/>
</dbReference>
<dbReference type="AlphaFoldDB" id="M2Q4R9"/>
<comment type="caution">
    <text evidence="2">The sequence shown here is derived from an EMBL/GenBank/DDBJ whole genome shotgun (WGS) entry which is preliminary data.</text>
</comment>
<dbReference type="eggNOG" id="COG1670">
    <property type="taxonomic scope" value="Bacteria"/>
</dbReference>
<feature type="domain" description="N-acetyltransferase" evidence="1">
    <location>
        <begin position="14"/>
        <end position="103"/>
    </location>
</feature>
<dbReference type="InterPro" id="IPR016181">
    <property type="entry name" value="Acyl_CoA_acyltransferase"/>
</dbReference>
<dbReference type="EMBL" id="AGEJ01000008">
    <property type="protein sequence ID" value="EMD17246.1"/>
    <property type="molecule type" value="Genomic_DNA"/>
</dbReference>
<dbReference type="Pfam" id="PF13302">
    <property type="entry name" value="Acetyltransf_3"/>
    <property type="match status" value="1"/>
</dbReference>
<dbReference type="STRING" id="999415.HMPREF9943_00399"/>
<organism evidence="2 3">
    <name type="scientific">Eggerthia catenaformis OT 569 = DSM 20559</name>
    <dbReference type="NCBI Taxonomy" id="999415"/>
    <lineage>
        <taxon>Bacteria</taxon>
        <taxon>Bacillati</taxon>
        <taxon>Bacillota</taxon>
        <taxon>Erysipelotrichia</taxon>
        <taxon>Erysipelotrichales</taxon>
        <taxon>Coprobacillaceae</taxon>
        <taxon>Eggerthia</taxon>
    </lineage>
</organism>
<dbReference type="Gene3D" id="3.40.630.30">
    <property type="match status" value="1"/>
</dbReference>
<protein>
    <recommendedName>
        <fullName evidence="1">N-acetyltransferase domain-containing protein</fullName>
    </recommendedName>
</protein>
<dbReference type="Proteomes" id="UP000011758">
    <property type="component" value="Unassembled WGS sequence"/>
</dbReference>
<dbReference type="OrthoDB" id="9797989at2"/>
<evidence type="ECO:0000259" key="1">
    <source>
        <dbReference type="Pfam" id="PF13302"/>
    </source>
</evidence>
<accession>M2Q4R9</accession>
<evidence type="ECO:0000313" key="3">
    <source>
        <dbReference type="Proteomes" id="UP000011758"/>
    </source>
</evidence>
<reference evidence="2 3" key="1">
    <citation type="submission" date="2013-02" db="EMBL/GenBank/DDBJ databases">
        <title>The Genome Sequence of Lactobacillus catenaformis F0143.</title>
        <authorList>
            <consortium name="The Broad Institute Genome Sequencing Platform"/>
            <person name="Earl A."/>
            <person name="Ward D."/>
            <person name="Feldgarden M."/>
            <person name="Gevers D."/>
            <person name="Izard J."/>
            <person name="Blanton J.M."/>
            <person name="Mathney J."/>
            <person name="Dewhirst F.E."/>
            <person name="Young S.K."/>
            <person name="Zeng Q."/>
            <person name="Gargeya S."/>
            <person name="Fitzgerald M."/>
            <person name="Haas B."/>
            <person name="Abouelleil A."/>
            <person name="Alvarado L."/>
            <person name="Arachchi H.M."/>
            <person name="Berlin A."/>
            <person name="Chapman S.B."/>
            <person name="Gearin G."/>
            <person name="Goldberg J."/>
            <person name="Griggs A."/>
            <person name="Gujja S."/>
            <person name="Hansen M."/>
            <person name="Heiman D."/>
            <person name="Howarth C."/>
            <person name="Larimer J."/>
            <person name="Lui A."/>
            <person name="MacDonald P.J.P."/>
            <person name="McCowen C."/>
            <person name="Montmayeur A."/>
            <person name="Murphy C."/>
            <person name="Neiman D."/>
            <person name="Pearson M."/>
            <person name="Priest M."/>
            <person name="Roberts A."/>
            <person name="Saif S."/>
            <person name="Shea T."/>
            <person name="Sisk P."/>
            <person name="Stolte C."/>
            <person name="Sykes S."/>
            <person name="Wortman J."/>
            <person name="Nusbaum C."/>
            <person name="Birren B."/>
        </authorList>
    </citation>
    <scope>NUCLEOTIDE SEQUENCE [LARGE SCALE GENOMIC DNA]</scope>
    <source>
        <strain evidence="2 3">OT 569</strain>
    </source>
</reference>
<dbReference type="BioCyc" id="ECAT999415-HMP:GTTI-409-MONOMER"/>
<proteinExistence type="predicted"/>
<evidence type="ECO:0000313" key="2">
    <source>
        <dbReference type="EMBL" id="EMD17246.1"/>
    </source>
</evidence>
<sequence length="135" mass="16190">MKLYLLEYIDQNLPRDFTPYSIYEIEADSMIIGSLVFREGTDQMHYYDGHIGYTIEKDYQGHYYAYQACLLLKDILIKKGYNHVIITCDPENKASIKTIERLEAQYLETADIAIRLRHVFTEHEKVKRIYRWELR</sequence>
<dbReference type="GO" id="GO:0016747">
    <property type="term" value="F:acyltransferase activity, transferring groups other than amino-acyl groups"/>
    <property type="evidence" value="ECO:0007669"/>
    <property type="project" value="InterPro"/>
</dbReference>